<comment type="caution">
    <text evidence="1">The sequence shown here is derived from an EMBL/GenBank/DDBJ whole genome shotgun (WGS) entry which is preliminary data.</text>
</comment>
<protein>
    <submittedName>
        <fullName evidence="1">Uncharacterized protein</fullName>
    </submittedName>
</protein>
<accession>A0ABS0WAP7</accession>
<gene>
    <name evidence="1" type="ORF">JEU11_03695</name>
</gene>
<dbReference type="RefSeq" id="WP_198823708.1">
    <property type="nucleotide sequence ID" value="NZ_JAEILT010000004.1"/>
</dbReference>
<dbReference type="EMBL" id="JAEILT010000004">
    <property type="protein sequence ID" value="MBJ2135547.1"/>
    <property type="molecule type" value="Genomic_DNA"/>
</dbReference>
<evidence type="ECO:0000313" key="2">
    <source>
        <dbReference type="Proteomes" id="UP000649232"/>
    </source>
</evidence>
<evidence type="ECO:0000313" key="1">
    <source>
        <dbReference type="EMBL" id="MBJ2135547.1"/>
    </source>
</evidence>
<dbReference type="Proteomes" id="UP000649232">
    <property type="component" value="Unassembled WGS sequence"/>
</dbReference>
<proteinExistence type="predicted"/>
<sequence>MPYCHYYLKIHNPEYLDSAVQLLAKEQFSSRDAYPLDDPYHYNIDDSMNDVRAITDETNNVIRLFCRYKKDVERFNHRVIKFAESHPDICGVFDEGDTGKESTTFILSWK</sequence>
<organism evidence="1 2">
    <name type="scientific">Paraglaciecola chathamensis</name>
    <dbReference type="NCBI Taxonomy" id="368405"/>
    <lineage>
        <taxon>Bacteria</taxon>
        <taxon>Pseudomonadati</taxon>
        <taxon>Pseudomonadota</taxon>
        <taxon>Gammaproteobacteria</taxon>
        <taxon>Alteromonadales</taxon>
        <taxon>Alteromonadaceae</taxon>
        <taxon>Paraglaciecola</taxon>
    </lineage>
</organism>
<name>A0ABS0WAP7_9ALTE</name>
<reference evidence="1 2" key="1">
    <citation type="submission" date="2020-12" db="EMBL/GenBank/DDBJ databases">
        <title>Draft genome sequences of nine environmental bacterial isolates colonizing plastic.</title>
        <authorList>
            <person name="Borre I."/>
            <person name="Sonnenschein E.C."/>
        </authorList>
    </citation>
    <scope>NUCLEOTIDE SEQUENCE [LARGE SCALE GENOMIC DNA]</scope>
    <source>
        <strain evidence="1 2">IB30</strain>
    </source>
</reference>